<evidence type="ECO:0000256" key="12">
    <source>
        <dbReference type="SAM" id="MobiDB-lite"/>
    </source>
</evidence>
<keyword evidence="8" id="KW-0694">RNA-binding</keyword>
<dbReference type="GO" id="GO:0017148">
    <property type="term" value="P:negative regulation of translation"/>
    <property type="evidence" value="ECO:0007669"/>
    <property type="project" value="UniProtKB-ARBA"/>
</dbReference>
<evidence type="ECO:0000256" key="4">
    <source>
        <dbReference type="ARBA" id="ARBA00022723"/>
    </source>
</evidence>
<evidence type="ECO:0000256" key="6">
    <source>
        <dbReference type="ARBA" id="ARBA00022782"/>
    </source>
</evidence>
<evidence type="ECO:0000256" key="8">
    <source>
        <dbReference type="ARBA" id="ARBA00022884"/>
    </source>
</evidence>
<keyword evidence="7" id="KW-0862">Zinc</keyword>
<dbReference type="GO" id="GO:0008270">
    <property type="term" value="F:zinc ion binding"/>
    <property type="evidence" value="ECO:0007669"/>
    <property type="project" value="UniProtKB-KW"/>
</dbReference>
<dbReference type="GO" id="GO:0003729">
    <property type="term" value="F:mRNA binding"/>
    <property type="evidence" value="ECO:0007669"/>
    <property type="project" value="UniProtKB-ARBA"/>
</dbReference>
<comment type="similarity">
    <text evidence="10">Belongs to the ZAR1 family.</text>
</comment>
<dbReference type="GO" id="GO:0048477">
    <property type="term" value="P:oogenesis"/>
    <property type="evidence" value="ECO:0007669"/>
    <property type="project" value="UniProtKB-KW"/>
</dbReference>
<dbReference type="Proteomes" id="UP000327493">
    <property type="component" value="Chromosome 13"/>
</dbReference>
<evidence type="ECO:0000256" key="3">
    <source>
        <dbReference type="ARBA" id="ARBA00022490"/>
    </source>
</evidence>
<dbReference type="PANTHER" id="PTHR31054">
    <property type="entry name" value="ZYGOTE ARREST PROTEIN 1-LIKE ISOFORM X1"/>
    <property type="match status" value="1"/>
</dbReference>
<evidence type="ECO:0000256" key="10">
    <source>
        <dbReference type="ARBA" id="ARBA00034699"/>
    </source>
</evidence>
<organism evidence="14 15">
    <name type="scientific">Etheostoma spectabile</name>
    <name type="common">orangethroat darter</name>
    <dbReference type="NCBI Taxonomy" id="54343"/>
    <lineage>
        <taxon>Eukaryota</taxon>
        <taxon>Metazoa</taxon>
        <taxon>Chordata</taxon>
        <taxon>Craniata</taxon>
        <taxon>Vertebrata</taxon>
        <taxon>Euteleostomi</taxon>
        <taxon>Actinopterygii</taxon>
        <taxon>Neopterygii</taxon>
        <taxon>Teleostei</taxon>
        <taxon>Neoteleostei</taxon>
        <taxon>Acanthomorphata</taxon>
        <taxon>Eupercaria</taxon>
        <taxon>Perciformes</taxon>
        <taxon>Percoidei</taxon>
        <taxon>Percidae</taxon>
        <taxon>Etheostomatinae</taxon>
        <taxon>Etheostoma</taxon>
    </lineage>
</organism>
<evidence type="ECO:0000256" key="5">
    <source>
        <dbReference type="ARBA" id="ARBA00022771"/>
    </source>
</evidence>
<dbReference type="InterPro" id="IPR027377">
    <property type="entry name" value="ZAR1/RTP1-5-like_Znf-3CxxC"/>
</dbReference>
<keyword evidence="15" id="KW-1185">Reference proteome</keyword>
<comment type="function">
    <text evidence="11">mRNA-binding protein required for maternal mRNA storage, translation and degradation during oocyte maturation. Probably promotes formation of some phase-separated membraneless compartment that stores maternal mRNAs in oocytes: acts by undergoing liquid-liquid phase separation upon binding to maternal mRNAs. Binds to the 3'-UTR of maternal mRNAs, inhibiting their translation.</text>
</comment>
<keyword evidence="3" id="KW-0963">Cytoplasm</keyword>
<evidence type="ECO:0000256" key="1">
    <source>
        <dbReference type="ARBA" id="ARBA00004331"/>
    </source>
</evidence>
<evidence type="ECO:0000256" key="9">
    <source>
        <dbReference type="ARBA" id="ARBA00022943"/>
    </source>
</evidence>
<feature type="region of interest" description="Disordered" evidence="12">
    <location>
        <begin position="191"/>
        <end position="217"/>
    </location>
</feature>
<dbReference type="Pfam" id="PF13695">
    <property type="entry name" value="Zn_ribbon_3CxxC"/>
    <property type="match status" value="1"/>
</dbReference>
<proteinExistence type="inferred from homology"/>
<evidence type="ECO:0000313" key="15">
    <source>
        <dbReference type="Proteomes" id="UP000327493"/>
    </source>
</evidence>
<sequence>MAAQLEDVGYGLFSINQLVLQEGNCLNPSRKNLDWFHGSRMEGFLSTLPPYNVCANPMWAPPAQDSSWGKLEGRFMTPQGLNYLELCKAILSQVSPSLPPRLKKANTKECGVQVNAKVDKIVQCSLGPKTLFCLEGDHSVYSKSPKSPEVFKPEMKALFNTPPMSNLRFLRPVSIYSPVFDRRIFKKKLDDESEGEAEAAEQAECEKDDETDHSGEDTAKDLKTTFHRSSKGSNFQFLEQRYGFFHCKKCNIRWESAYVWCISGTSKVYYKQLCRKCQVGFNPYRVESILCKGCSQTCCSCEKKQRHINMKRPHRQDLCCRCKGMRLSCDATYSFKYIGQGGVPHLPKVARYGRISSTEEATTTPRCSLSWGGGTGRGRWGREKGGRWRRPMG</sequence>
<comment type="subcellular location">
    <subcellularLocation>
        <location evidence="1">Cytoplasm</location>
        <location evidence="1">Cytoplasmic ribonucleoprotein granule</location>
    </subcellularLocation>
</comment>
<keyword evidence="6" id="KW-0221">Differentiation</keyword>
<evidence type="ECO:0000313" key="14">
    <source>
        <dbReference type="EMBL" id="KAA8586856.1"/>
    </source>
</evidence>
<feature type="compositionally biased region" description="Acidic residues" evidence="12">
    <location>
        <begin position="191"/>
        <end position="209"/>
    </location>
</feature>
<keyword evidence="9" id="KW-0896">Oogenesis</keyword>
<dbReference type="AlphaFoldDB" id="A0A5J5D2C7"/>
<dbReference type="GO" id="GO:0036464">
    <property type="term" value="C:cytoplasmic ribonucleoprotein granule"/>
    <property type="evidence" value="ECO:0007669"/>
    <property type="project" value="UniProtKB-SubCell"/>
</dbReference>
<evidence type="ECO:0000256" key="7">
    <source>
        <dbReference type="ARBA" id="ARBA00022833"/>
    </source>
</evidence>
<feature type="domain" description="3CxxC-type" evidence="13">
    <location>
        <begin position="240"/>
        <end position="325"/>
    </location>
</feature>
<dbReference type="InterPro" id="IPR026775">
    <property type="entry name" value="Zar1"/>
</dbReference>
<protein>
    <recommendedName>
        <fullName evidence="13">3CxxC-type domain-containing protein</fullName>
    </recommendedName>
</protein>
<accession>A0A5J5D2C7</accession>
<evidence type="ECO:0000259" key="13">
    <source>
        <dbReference type="SMART" id="SM01328"/>
    </source>
</evidence>
<comment type="caution">
    <text evidence="14">The sequence shown here is derived from an EMBL/GenBank/DDBJ whole genome shotgun (WGS) entry which is preliminary data.</text>
</comment>
<gene>
    <name evidence="14" type="ORF">FQN60_000692</name>
</gene>
<dbReference type="SMART" id="SM01328">
    <property type="entry name" value="zf-3CxxC"/>
    <property type="match status" value="1"/>
</dbReference>
<evidence type="ECO:0000256" key="11">
    <source>
        <dbReference type="ARBA" id="ARBA00049576"/>
    </source>
</evidence>
<dbReference type="EMBL" id="VOFY01000013">
    <property type="protein sequence ID" value="KAA8586856.1"/>
    <property type="molecule type" value="Genomic_DNA"/>
</dbReference>
<dbReference type="PANTHER" id="PTHR31054:SF5">
    <property type="entry name" value="PROTEIN ZAR1-LIKE"/>
    <property type="match status" value="1"/>
</dbReference>
<name>A0A5J5D2C7_9PERO</name>
<reference evidence="14 15" key="1">
    <citation type="submission" date="2019-08" db="EMBL/GenBank/DDBJ databases">
        <title>A chromosome-level genome assembly, high-density linkage maps, and genome scans reveal the genomic architecture of hybrid incompatibilities underlying speciation via character displacement in darters (Percidae: Etheostominae).</title>
        <authorList>
            <person name="Moran R.L."/>
            <person name="Catchen J.M."/>
            <person name="Fuller R.C."/>
        </authorList>
    </citation>
    <scope>NUCLEOTIDE SEQUENCE [LARGE SCALE GENOMIC DNA]</scope>
    <source>
        <strain evidence="14">EspeVRDwgs_2016</strain>
        <tissue evidence="14">Muscle</tissue>
    </source>
</reference>
<keyword evidence="5" id="KW-0863">Zinc-finger</keyword>
<dbReference type="GO" id="GO:0006412">
    <property type="term" value="P:translation"/>
    <property type="evidence" value="ECO:0007669"/>
    <property type="project" value="TreeGrafter"/>
</dbReference>
<keyword evidence="4" id="KW-0479">Metal-binding</keyword>
<keyword evidence="2" id="KW-0217">Developmental protein</keyword>
<evidence type="ECO:0000256" key="2">
    <source>
        <dbReference type="ARBA" id="ARBA00022473"/>
    </source>
</evidence>